<feature type="domain" description="DUF4168" evidence="2">
    <location>
        <begin position="45"/>
        <end position="121"/>
    </location>
</feature>
<reference evidence="4 5" key="2">
    <citation type="submission" date="2017-08" db="EMBL/GenBank/DDBJ databases">
        <authorList>
            <person name="de Groot N.N."/>
        </authorList>
    </citation>
    <scope>NUCLEOTIDE SEQUENCE [LARGE SCALE GENOMIC DNA]</scope>
    <source>
        <strain evidence="4 5">USBA 78</strain>
    </source>
</reference>
<feature type="signal peptide" evidence="1">
    <location>
        <begin position="1"/>
        <end position="21"/>
    </location>
</feature>
<evidence type="ECO:0000313" key="4">
    <source>
        <dbReference type="EMBL" id="SOC23691.1"/>
    </source>
</evidence>
<dbReference type="EMBL" id="JPWJ01000004">
    <property type="protein sequence ID" value="RCK50961.1"/>
    <property type="molecule type" value="Genomic_DNA"/>
</dbReference>
<keyword evidence="1" id="KW-0732">Signal</keyword>
<dbReference type="EMBL" id="OBMM01000004">
    <property type="protein sequence ID" value="SOC23691.1"/>
    <property type="molecule type" value="Genomic_DNA"/>
</dbReference>
<name>A0A154KV42_9PROT</name>
<organism evidence="3 6">
    <name type="scientific">Thalassospira xiamenensis</name>
    <dbReference type="NCBI Taxonomy" id="220697"/>
    <lineage>
        <taxon>Bacteria</taxon>
        <taxon>Pseudomonadati</taxon>
        <taxon>Pseudomonadota</taxon>
        <taxon>Alphaproteobacteria</taxon>
        <taxon>Rhodospirillales</taxon>
        <taxon>Thalassospiraceae</taxon>
        <taxon>Thalassospira</taxon>
    </lineage>
</organism>
<proteinExistence type="predicted"/>
<dbReference type="InterPro" id="IPR025433">
    <property type="entry name" value="DUF4168"/>
</dbReference>
<evidence type="ECO:0000313" key="5">
    <source>
        <dbReference type="Proteomes" id="UP000219068"/>
    </source>
</evidence>
<gene>
    <name evidence="4" type="ORF">SAMN05428964_104154</name>
    <name evidence="3" type="ORF">TH44_09340</name>
</gene>
<evidence type="ECO:0000313" key="6">
    <source>
        <dbReference type="Proteomes" id="UP000252266"/>
    </source>
</evidence>
<evidence type="ECO:0000256" key="1">
    <source>
        <dbReference type="SAM" id="SignalP"/>
    </source>
</evidence>
<sequence length="126" mass="13923">MKRKLLASVAFALWTASPAIGISAVQAQSTQPQQSEQTAPATSYSDTQLEEYAAAAVEVRDLNVKWQKRAQKSTNPAEVQKIRQQASAEMVQAIRDEGLSIKEYNEITQAALQNPELSERINSFVE</sequence>
<dbReference type="Pfam" id="PF13767">
    <property type="entry name" value="DUF4168"/>
    <property type="match status" value="1"/>
</dbReference>
<dbReference type="Proteomes" id="UP000219068">
    <property type="component" value="Unassembled WGS sequence"/>
</dbReference>
<dbReference type="Proteomes" id="UP000252266">
    <property type="component" value="Unassembled WGS sequence"/>
</dbReference>
<dbReference type="AlphaFoldDB" id="A0A154KV42"/>
<dbReference type="RefSeq" id="WP_062952066.1">
    <property type="nucleotide sequence ID" value="NZ_JPWJ01000004.1"/>
</dbReference>
<accession>A0A154KV42</accession>
<feature type="chain" id="PRO_5015051453" description="DUF4168 domain-containing protein" evidence="1">
    <location>
        <begin position="22"/>
        <end position="126"/>
    </location>
</feature>
<evidence type="ECO:0000259" key="2">
    <source>
        <dbReference type="Pfam" id="PF13767"/>
    </source>
</evidence>
<protein>
    <recommendedName>
        <fullName evidence="2">DUF4168 domain-containing protein</fullName>
    </recommendedName>
</protein>
<evidence type="ECO:0000313" key="3">
    <source>
        <dbReference type="EMBL" id="RCK50961.1"/>
    </source>
</evidence>
<reference evidence="3 6" key="1">
    <citation type="submission" date="2014-07" db="EMBL/GenBank/DDBJ databases">
        <title>Draft genome sequence of Thalassospira xiamenensis IB13.</title>
        <authorList>
            <person name="Lai Q."/>
            <person name="Shao Z."/>
        </authorList>
    </citation>
    <scope>NUCLEOTIDE SEQUENCE [LARGE SCALE GENOMIC DNA]</scope>
    <source>
        <strain evidence="3 6">IB13</strain>
    </source>
</reference>